<dbReference type="Pfam" id="PF00588">
    <property type="entry name" value="SpoU_methylase"/>
    <property type="match status" value="1"/>
</dbReference>
<evidence type="ECO:0000256" key="3">
    <source>
        <dbReference type="ARBA" id="ARBA00022679"/>
    </source>
</evidence>
<keyword evidence="3" id="KW-0808">Transferase</keyword>
<keyword evidence="2" id="KW-0489">Methyltransferase</keyword>
<dbReference type="PANTHER" id="PTHR43453">
    <property type="entry name" value="RRNA METHYLASE-LIKE"/>
    <property type="match status" value="1"/>
</dbReference>
<organism evidence="8 9">
    <name type="scientific">Effrenium voratum</name>
    <dbReference type="NCBI Taxonomy" id="2562239"/>
    <lineage>
        <taxon>Eukaryota</taxon>
        <taxon>Sar</taxon>
        <taxon>Alveolata</taxon>
        <taxon>Dinophyceae</taxon>
        <taxon>Suessiales</taxon>
        <taxon>Symbiodiniaceae</taxon>
        <taxon>Effrenium</taxon>
    </lineage>
</organism>
<dbReference type="SUPFAM" id="SSF75217">
    <property type="entry name" value="alpha/beta knot"/>
    <property type="match status" value="1"/>
</dbReference>
<dbReference type="EMBL" id="CAUJNA010001361">
    <property type="protein sequence ID" value="CAJ1386395.1"/>
    <property type="molecule type" value="Genomic_DNA"/>
</dbReference>
<name>A0AA36IGP6_9DINO</name>
<keyword evidence="9" id="KW-1185">Reference proteome</keyword>
<dbReference type="GO" id="GO:0008173">
    <property type="term" value="F:RNA methyltransferase activity"/>
    <property type="evidence" value="ECO:0007669"/>
    <property type="project" value="InterPro"/>
</dbReference>
<evidence type="ECO:0000256" key="5">
    <source>
        <dbReference type="ARBA" id="ARBA00022694"/>
    </source>
</evidence>
<evidence type="ECO:0000256" key="2">
    <source>
        <dbReference type="ARBA" id="ARBA00022603"/>
    </source>
</evidence>
<evidence type="ECO:0000256" key="4">
    <source>
        <dbReference type="ARBA" id="ARBA00022691"/>
    </source>
</evidence>
<dbReference type="InterPro" id="IPR033671">
    <property type="entry name" value="TrmH"/>
</dbReference>
<evidence type="ECO:0000256" key="6">
    <source>
        <dbReference type="ARBA" id="ARBA00022884"/>
    </source>
</evidence>
<evidence type="ECO:0000313" key="9">
    <source>
        <dbReference type="Proteomes" id="UP001178507"/>
    </source>
</evidence>
<dbReference type="InterPro" id="IPR029026">
    <property type="entry name" value="tRNA_m1G_MTases_N"/>
</dbReference>
<dbReference type="Proteomes" id="UP001178507">
    <property type="component" value="Unassembled WGS sequence"/>
</dbReference>
<sequence length="401" mass="44032">MADGWLSNVIVVVENPSDSHNLDRLRRVCRAFGVRELRLIQEAKEEDPRCRKALRLDPSVGRVVLNTAQCMQDLAREGITSFATSLGSSVNLYDLRFDRRKMAFWFGQEKYGLTEEATQGANERIFIPMSGMVQSLNVAVSAAVILAEVARQVAFGLAPCPFASPIDPVESSSRAERFLAIARRRQRGLVVVLEDPDRLDAAAILRSCDAFGVAEVHFIFETSKAFDPLANRQVTKSEGSNLWVCSRVFGSVAECRRCLDGFVHRRLAQGPSVLGSRLGEEPKLALWLTRRRDFEPLGLGPGADADADADAADAAASDAGLAASGLAAATLAELVRQRRSSASPESWCFGPEEQDAYVRWCEAVHAKRHTSLPQASLGEAEMSPEYERLGRLRAELARQGW</sequence>
<dbReference type="InterPro" id="IPR029028">
    <property type="entry name" value="Alpha/beta_knot_MTases"/>
</dbReference>
<keyword evidence="5" id="KW-0819">tRNA processing</keyword>
<comment type="caution">
    <text evidence="8">The sequence shown here is derived from an EMBL/GenBank/DDBJ whole genome shotgun (WGS) entry which is preliminary data.</text>
</comment>
<dbReference type="GO" id="GO:0002938">
    <property type="term" value="P:tRNA guanine ribose methylation"/>
    <property type="evidence" value="ECO:0007669"/>
    <property type="project" value="TreeGrafter"/>
</dbReference>
<dbReference type="InterPro" id="IPR001537">
    <property type="entry name" value="SpoU_MeTrfase"/>
</dbReference>
<reference evidence="8" key="1">
    <citation type="submission" date="2023-08" db="EMBL/GenBank/DDBJ databases">
        <authorList>
            <person name="Chen Y."/>
            <person name="Shah S."/>
            <person name="Dougan E. K."/>
            <person name="Thang M."/>
            <person name="Chan C."/>
        </authorList>
    </citation>
    <scope>NUCLEOTIDE SEQUENCE</scope>
</reference>
<evidence type="ECO:0000256" key="1">
    <source>
        <dbReference type="ARBA" id="ARBA00022555"/>
    </source>
</evidence>
<dbReference type="Gene3D" id="3.40.1280.10">
    <property type="match status" value="2"/>
</dbReference>
<proteinExistence type="predicted"/>
<keyword evidence="6" id="KW-0694">RNA-binding</keyword>
<evidence type="ECO:0000313" key="8">
    <source>
        <dbReference type="EMBL" id="CAJ1386395.1"/>
    </source>
</evidence>
<feature type="domain" description="tRNA/rRNA methyltransferase SpoU type" evidence="7">
    <location>
        <begin position="9"/>
        <end position="146"/>
    </location>
</feature>
<keyword evidence="1" id="KW-0820">tRNA-binding</keyword>
<protein>
    <recommendedName>
        <fullName evidence="7">tRNA/rRNA methyltransferase SpoU type domain-containing protein</fullName>
    </recommendedName>
</protein>
<evidence type="ECO:0000259" key="7">
    <source>
        <dbReference type="Pfam" id="PF00588"/>
    </source>
</evidence>
<keyword evidence="4" id="KW-0949">S-adenosyl-L-methionine</keyword>
<dbReference type="GO" id="GO:0000049">
    <property type="term" value="F:tRNA binding"/>
    <property type="evidence" value="ECO:0007669"/>
    <property type="project" value="UniProtKB-KW"/>
</dbReference>
<dbReference type="AlphaFoldDB" id="A0AA36IGP6"/>
<gene>
    <name evidence="8" type="ORF">EVOR1521_LOCUS12757</name>
</gene>
<accession>A0AA36IGP6</accession>
<dbReference type="PANTHER" id="PTHR43453:SF1">
    <property type="entry name" value="TRNA_RRNA METHYLTRANSFERASE SPOU TYPE DOMAIN-CONTAINING PROTEIN"/>
    <property type="match status" value="1"/>
</dbReference>